<dbReference type="Proteomes" id="UP000054560">
    <property type="component" value="Unassembled WGS sequence"/>
</dbReference>
<name>A0A0L0G7Y1_9EUKA</name>
<accession>A0A0L0G7Y1</accession>
<dbReference type="AlphaFoldDB" id="A0A0L0G7Y1"/>
<reference evidence="1 2" key="1">
    <citation type="submission" date="2011-02" db="EMBL/GenBank/DDBJ databases">
        <title>The Genome Sequence of Sphaeroforma arctica JP610.</title>
        <authorList>
            <consortium name="The Broad Institute Genome Sequencing Platform"/>
            <person name="Russ C."/>
            <person name="Cuomo C."/>
            <person name="Young S.K."/>
            <person name="Zeng Q."/>
            <person name="Gargeya S."/>
            <person name="Alvarado L."/>
            <person name="Berlin A."/>
            <person name="Chapman S.B."/>
            <person name="Chen Z."/>
            <person name="Freedman E."/>
            <person name="Gellesch M."/>
            <person name="Goldberg J."/>
            <person name="Griggs A."/>
            <person name="Gujja S."/>
            <person name="Heilman E."/>
            <person name="Heiman D."/>
            <person name="Howarth C."/>
            <person name="Mehta T."/>
            <person name="Neiman D."/>
            <person name="Pearson M."/>
            <person name="Roberts A."/>
            <person name="Saif S."/>
            <person name="Shea T."/>
            <person name="Shenoy N."/>
            <person name="Sisk P."/>
            <person name="Stolte C."/>
            <person name="Sykes S."/>
            <person name="White J."/>
            <person name="Yandava C."/>
            <person name="Burger G."/>
            <person name="Gray M.W."/>
            <person name="Holland P.W.H."/>
            <person name="King N."/>
            <person name="Lang F.B.F."/>
            <person name="Roger A.J."/>
            <person name="Ruiz-Trillo I."/>
            <person name="Haas B."/>
            <person name="Nusbaum C."/>
            <person name="Birren B."/>
        </authorList>
    </citation>
    <scope>NUCLEOTIDE SEQUENCE [LARGE SCALE GENOMIC DNA]</scope>
    <source>
        <strain evidence="1 2">JP610</strain>
    </source>
</reference>
<dbReference type="GeneID" id="25903294"/>
<evidence type="ECO:0000313" key="2">
    <source>
        <dbReference type="Proteomes" id="UP000054560"/>
    </source>
</evidence>
<proteinExistence type="predicted"/>
<sequence>MATDVKIYLADDRNINTQAVIVKMSQKYEIIVRMSDLLTLEITVTGLPNNVDPLKNQLDNNCLKPYTPPSDTVKEIIPDFANAIMDLILVNKKVKITDWAKFRLNDGYVSLNLTKVDFTMLKYPFWNYVSWIHEAVVKEQVKKWLVDEVI</sequence>
<evidence type="ECO:0000313" key="1">
    <source>
        <dbReference type="EMBL" id="KNC85001.1"/>
    </source>
</evidence>
<protein>
    <submittedName>
        <fullName evidence="1">Uncharacterized protein</fullName>
    </submittedName>
</protein>
<keyword evidence="2" id="KW-1185">Reference proteome</keyword>
<organism evidence="1 2">
    <name type="scientific">Sphaeroforma arctica JP610</name>
    <dbReference type="NCBI Taxonomy" id="667725"/>
    <lineage>
        <taxon>Eukaryota</taxon>
        <taxon>Ichthyosporea</taxon>
        <taxon>Ichthyophonida</taxon>
        <taxon>Sphaeroforma</taxon>
    </lineage>
</organism>
<gene>
    <name evidence="1" type="ORF">SARC_02790</name>
</gene>
<dbReference type="EMBL" id="KQ241726">
    <property type="protein sequence ID" value="KNC85001.1"/>
    <property type="molecule type" value="Genomic_DNA"/>
</dbReference>
<dbReference type="RefSeq" id="XP_014158903.1">
    <property type="nucleotide sequence ID" value="XM_014303428.1"/>
</dbReference>